<dbReference type="GO" id="GO:0051897">
    <property type="term" value="P:positive regulation of phosphatidylinositol 3-kinase/protein kinase B signal transduction"/>
    <property type="evidence" value="ECO:0007669"/>
    <property type="project" value="TreeGrafter"/>
</dbReference>
<dbReference type="Gene3D" id="1.10.510.10">
    <property type="entry name" value="Transferase(Phosphotransferase) domain 1"/>
    <property type="match status" value="1"/>
</dbReference>
<evidence type="ECO:0000313" key="3">
    <source>
        <dbReference type="EMBL" id="KAK3858054.1"/>
    </source>
</evidence>
<dbReference type="InterPro" id="IPR011009">
    <property type="entry name" value="Kinase-like_dom_sf"/>
</dbReference>
<dbReference type="InterPro" id="IPR000719">
    <property type="entry name" value="Prot_kinase_dom"/>
</dbReference>
<dbReference type="GO" id="GO:0005886">
    <property type="term" value="C:plasma membrane"/>
    <property type="evidence" value="ECO:0007669"/>
    <property type="project" value="TreeGrafter"/>
</dbReference>
<accession>A0AAE1BZ97</accession>
<dbReference type="SMART" id="SM00219">
    <property type="entry name" value="TyrKc"/>
    <property type="match status" value="1"/>
</dbReference>
<dbReference type="GO" id="GO:0005524">
    <property type="term" value="F:ATP binding"/>
    <property type="evidence" value="ECO:0007669"/>
    <property type="project" value="InterPro"/>
</dbReference>
<evidence type="ECO:0000313" key="4">
    <source>
        <dbReference type="Proteomes" id="UP001286313"/>
    </source>
</evidence>
<proteinExistence type="predicted"/>
<dbReference type="PANTHER" id="PTHR24416:SF580">
    <property type="entry name" value="DISCOIDIN DOMAIN RECEPTOR, ISOFORM F"/>
    <property type="match status" value="1"/>
</dbReference>
<dbReference type="EMBL" id="JAWQEG010005427">
    <property type="protein sequence ID" value="KAK3858054.1"/>
    <property type="molecule type" value="Genomic_DNA"/>
</dbReference>
<reference evidence="3" key="1">
    <citation type="submission" date="2023-10" db="EMBL/GenBank/DDBJ databases">
        <title>Genome assemblies of two species of porcelain crab, Petrolisthes cinctipes and Petrolisthes manimaculis (Anomura: Porcellanidae).</title>
        <authorList>
            <person name="Angst P."/>
        </authorList>
    </citation>
    <scope>NUCLEOTIDE SEQUENCE</scope>
    <source>
        <strain evidence="3">PB745_01</strain>
        <tissue evidence="3">Gill</tissue>
    </source>
</reference>
<keyword evidence="1" id="KW-0732">Signal</keyword>
<dbReference type="GO" id="GO:0005518">
    <property type="term" value="F:collagen binding"/>
    <property type="evidence" value="ECO:0007669"/>
    <property type="project" value="TreeGrafter"/>
</dbReference>
<gene>
    <name evidence="3" type="ORF">Pcinc_035729</name>
</gene>
<dbReference type="InterPro" id="IPR050122">
    <property type="entry name" value="RTK"/>
</dbReference>
<feature type="chain" id="PRO_5042272551" description="Protein kinase domain-containing protein" evidence="1">
    <location>
        <begin position="20"/>
        <end position="183"/>
    </location>
</feature>
<dbReference type="Pfam" id="PF07714">
    <property type="entry name" value="PK_Tyr_Ser-Thr"/>
    <property type="match status" value="1"/>
</dbReference>
<organism evidence="3 4">
    <name type="scientific">Petrolisthes cinctipes</name>
    <name type="common">Flat porcelain crab</name>
    <dbReference type="NCBI Taxonomy" id="88211"/>
    <lineage>
        <taxon>Eukaryota</taxon>
        <taxon>Metazoa</taxon>
        <taxon>Ecdysozoa</taxon>
        <taxon>Arthropoda</taxon>
        <taxon>Crustacea</taxon>
        <taxon>Multicrustacea</taxon>
        <taxon>Malacostraca</taxon>
        <taxon>Eumalacostraca</taxon>
        <taxon>Eucarida</taxon>
        <taxon>Decapoda</taxon>
        <taxon>Pleocyemata</taxon>
        <taxon>Anomura</taxon>
        <taxon>Galatheoidea</taxon>
        <taxon>Porcellanidae</taxon>
        <taxon>Petrolisthes</taxon>
    </lineage>
</organism>
<dbReference type="PANTHER" id="PTHR24416">
    <property type="entry name" value="TYROSINE-PROTEIN KINASE RECEPTOR"/>
    <property type="match status" value="1"/>
</dbReference>
<keyword evidence="4" id="KW-1185">Reference proteome</keyword>
<comment type="caution">
    <text evidence="3">The sequence shown here is derived from an EMBL/GenBank/DDBJ whole genome shotgun (WGS) entry which is preliminary data.</text>
</comment>
<dbReference type="GO" id="GO:0043235">
    <property type="term" value="C:receptor complex"/>
    <property type="evidence" value="ECO:0007669"/>
    <property type="project" value="TreeGrafter"/>
</dbReference>
<feature type="signal peptide" evidence="1">
    <location>
        <begin position="1"/>
        <end position="19"/>
    </location>
</feature>
<sequence length="183" mass="21006">MYVFTLPIIALRLLTYAPTTELATHHPFYDTHLPKNVLVGSGNVVKVSCIGSCRSLYAGDYHTSPSAPDTPLPVRWMSWEALFLGHFSSRSDVWSFGVTLWEMLTLARTQPHEKMSDEAVIDNLTHSYHDDGQQVLLPQPMLCPKEIYDLMCECWRRDEADRPNFRDIHVFLQRKNHGYSPQA</sequence>
<dbReference type="AlphaFoldDB" id="A0AAE1BZ97"/>
<name>A0AAE1BZ97_PETCI</name>
<evidence type="ECO:0000256" key="1">
    <source>
        <dbReference type="SAM" id="SignalP"/>
    </source>
</evidence>
<dbReference type="InterPro" id="IPR001245">
    <property type="entry name" value="Ser-Thr/Tyr_kinase_cat_dom"/>
</dbReference>
<dbReference type="InterPro" id="IPR020635">
    <property type="entry name" value="Tyr_kinase_cat_dom"/>
</dbReference>
<protein>
    <recommendedName>
        <fullName evidence="2">Protein kinase domain-containing protein</fullName>
    </recommendedName>
</protein>
<evidence type="ECO:0000259" key="2">
    <source>
        <dbReference type="PROSITE" id="PS50011"/>
    </source>
</evidence>
<dbReference type="PROSITE" id="PS50011">
    <property type="entry name" value="PROTEIN_KINASE_DOM"/>
    <property type="match status" value="1"/>
</dbReference>
<dbReference type="GO" id="GO:0010976">
    <property type="term" value="P:positive regulation of neuron projection development"/>
    <property type="evidence" value="ECO:0007669"/>
    <property type="project" value="TreeGrafter"/>
</dbReference>
<dbReference type="GO" id="GO:0038062">
    <property type="term" value="F:protein tyrosine kinase collagen receptor activity"/>
    <property type="evidence" value="ECO:0007669"/>
    <property type="project" value="TreeGrafter"/>
</dbReference>
<dbReference type="Proteomes" id="UP001286313">
    <property type="component" value="Unassembled WGS sequence"/>
</dbReference>
<feature type="domain" description="Protein kinase" evidence="2">
    <location>
        <begin position="1"/>
        <end position="172"/>
    </location>
</feature>
<dbReference type="SUPFAM" id="SSF56112">
    <property type="entry name" value="Protein kinase-like (PK-like)"/>
    <property type="match status" value="1"/>
</dbReference>